<dbReference type="InterPro" id="IPR021729">
    <property type="entry name" value="DUF3298"/>
</dbReference>
<sequence length="862" mass="98559">MPKSKMGEGYVMWSGVDLVKLVQKFLPNKADIIVMESPYKKPAIIAADIDGDGEMEVVAAYTFNNEAYLVVLKHFYNGWCVKERIKGRGYNVTYLKAAPVTNKKTKDLIVGWQLGTIWSYLSILKWKNNSFKEMIEDKIAFSKMEVDFMPSTEVEDGTVEIALWRHFTGEGYDIEVYRWRKGKLTRALDVYPYYFKKVIWYYKIKLKEMGDVGFYWYFLGNAQYKAGLYEEALYSINKMLQSESPFPSKEELLRLKNEIIRKLNFRLEEHEEFIREVLEVEEAKESAKQQVNLYPAANKEVGGTVWGYINSKGKFIIKPKFDYAMDFDENGLAVVGVNNLQGIIDEEGNYVVQPEYGSISGFSEGRASIIDKEGFKVINEKGKILTSKAYDFIGTYKEGRAIYSETNQTGRYGYGYLDLEGKEVIPANYDSAGDFNDGKAVVKVRENQYALIDLAGKVLNTYNYYFVGSLGNGLLPFSKGINDKYGYVDEKGTVVIDPKFQWGGNFSEGRALVNMADSFLNRYGVIDEKGIYIINPEYNNINFLGEGRIALGKAIDEEKPYIGSIYAIADTEGNILTDFVFSNVLNFEKGVASASDGKNTFFINRNGKVVIDLPIVEGDGSLSLEGDIIKVNIDYRTYYLDKKGNSAWQENTIIPLDNEYKVIEEKYKPNKDYLVYYPRVQGMKNVISQQDLNESLKELSLVKPIDSKAQLDYNYSGDFSVEFFKDNLLILELNGYEYYFGAAHGMPSQTYVHINLGNGIIYELKDLFKENSNYVQVISDIVAQQIKNMGENSYIFPDTYKGIREDQPFYVDENNLYVYFTPYEIAAYAAGFPTFKIPFKDIMDIINKEGAFWRSFHNNSMD</sequence>
<dbReference type="InterPro" id="IPR032774">
    <property type="entry name" value="WG_beta_rep"/>
</dbReference>
<dbReference type="Pfam" id="PF14903">
    <property type="entry name" value="WG_beta_rep"/>
    <property type="match status" value="7"/>
</dbReference>
<dbReference type="EMBL" id="VSSQ01007511">
    <property type="protein sequence ID" value="MPM36143.1"/>
    <property type="molecule type" value="Genomic_DNA"/>
</dbReference>
<reference evidence="2" key="1">
    <citation type="submission" date="2019-08" db="EMBL/GenBank/DDBJ databases">
        <authorList>
            <person name="Kucharzyk K."/>
            <person name="Murdoch R.W."/>
            <person name="Higgins S."/>
            <person name="Loffler F."/>
        </authorList>
    </citation>
    <scope>NUCLEOTIDE SEQUENCE</scope>
</reference>
<dbReference type="InterPro" id="IPR011990">
    <property type="entry name" value="TPR-like_helical_dom_sf"/>
</dbReference>
<proteinExistence type="predicted"/>
<protein>
    <recommendedName>
        <fullName evidence="1">DUF3298 domain-containing protein</fullName>
    </recommendedName>
</protein>
<dbReference type="AlphaFoldDB" id="A0A644ZBP5"/>
<evidence type="ECO:0000259" key="1">
    <source>
        <dbReference type="Pfam" id="PF11738"/>
    </source>
</evidence>
<dbReference type="Gene3D" id="3.90.640.20">
    <property type="entry name" value="Heat-shock cognate protein, ATPase"/>
    <property type="match status" value="1"/>
</dbReference>
<dbReference type="PANTHER" id="PTHR37841:SF1">
    <property type="entry name" value="DUF3298 DOMAIN-CONTAINING PROTEIN"/>
    <property type="match status" value="1"/>
</dbReference>
<feature type="domain" description="DUF3298" evidence="1">
    <location>
        <begin position="765"/>
        <end position="840"/>
    </location>
</feature>
<organism evidence="2">
    <name type="scientific">bioreactor metagenome</name>
    <dbReference type="NCBI Taxonomy" id="1076179"/>
    <lineage>
        <taxon>unclassified sequences</taxon>
        <taxon>metagenomes</taxon>
        <taxon>ecological metagenomes</taxon>
    </lineage>
</organism>
<name>A0A644ZBP5_9ZZZZ</name>
<dbReference type="PANTHER" id="PTHR37841">
    <property type="entry name" value="GLR2918 PROTEIN"/>
    <property type="match status" value="1"/>
</dbReference>
<evidence type="ECO:0000313" key="2">
    <source>
        <dbReference type="EMBL" id="MPM36143.1"/>
    </source>
</evidence>
<dbReference type="SUPFAM" id="SSF48452">
    <property type="entry name" value="TPR-like"/>
    <property type="match status" value="1"/>
</dbReference>
<comment type="caution">
    <text evidence="2">The sequence shown here is derived from an EMBL/GenBank/DDBJ whole genome shotgun (WGS) entry which is preliminary data.</text>
</comment>
<dbReference type="Gene3D" id="3.30.565.40">
    <property type="entry name" value="Fervidobacterium nodosum Rt17-B1 like"/>
    <property type="match status" value="1"/>
</dbReference>
<gene>
    <name evidence="2" type="ORF">SDC9_82738</name>
</gene>
<accession>A0A644ZBP5</accession>
<dbReference type="InterPro" id="IPR037126">
    <property type="entry name" value="PdaC/RsiV-like_sf"/>
</dbReference>
<dbReference type="Pfam" id="PF11738">
    <property type="entry name" value="DUF3298"/>
    <property type="match status" value="1"/>
</dbReference>